<dbReference type="GO" id="GO:0070475">
    <property type="term" value="P:rRNA base methylation"/>
    <property type="evidence" value="ECO:0007669"/>
    <property type="project" value="UniProtKB-UniRule"/>
</dbReference>
<comment type="caution">
    <text evidence="8">The sequence shown here is derived from an EMBL/GenBank/DDBJ whole genome shotgun (WGS) entry which is preliminary data.</text>
</comment>
<organism evidence="8 9">
    <name type="scientific">Lactovum miscens</name>
    <dbReference type="NCBI Taxonomy" id="190387"/>
    <lineage>
        <taxon>Bacteria</taxon>
        <taxon>Bacillati</taxon>
        <taxon>Bacillota</taxon>
        <taxon>Bacilli</taxon>
        <taxon>Lactobacillales</taxon>
        <taxon>Streptococcaceae</taxon>
        <taxon>Lactovum</taxon>
    </lineage>
</organism>
<feature type="binding site" evidence="7">
    <location>
        <position position="89"/>
    </location>
    <ligand>
        <name>S-adenosyl-L-methionine</name>
        <dbReference type="ChEBI" id="CHEBI:59789"/>
    </ligand>
</feature>
<protein>
    <recommendedName>
        <fullName evidence="7">Ribosomal RNA small subunit methyltransferase H</fullName>
        <ecNumber evidence="7">2.1.1.199</ecNumber>
    </recommendedName>
    <alternativeName>
        <fullName evidence="7">16S rRNA m(4)C1402 methyltransferase</fullName>
    </alternativeName>
    <alternativeName>
        <fullName evidence="7">rRNA (cytosine-N(4)-)-methyltransferase RsmH</fullName>
    </alternativeName>
</protein>
<dbReference type="GO" id="GO:0071424">
    <property type="term" value="F:rRNA (cytosine-N4-)-methyltransferase activity"/>
    <property type="evidence" value="ECO:0007669"/>
    <property type="project" value="UniProtKB-UniRule"/>
</dbReference>
<accession>A0A841C734</accession>
<dbReference type="SUPFAM" id="SSF81799">
    <property type="entry name" value="Putative methyltransferase TM0872, insert domain"/>
    <property type="match status" value="1"/>
</dbReference>
<dbReference type="NCBIfam" id="TIGR00006">
    <property type="entry name" value="16S rRNA (cytosine(1402)-N(4))-methyltransferase RsmH"/>
    <property type="match status" value="1"/>
</dbReference>
<dbReference type="FunFam" id="1.10.150.170:FF:000001">
    <property type="entry name" value="Ribosomal RNA small subunit methyltransferase H"/>
    <property type="match status" value="1"/>
</dbReference>
<dbReference type="AlphaFoldDB" id="A0A841C734"/>
<evidence type="ECO:0000313" key="8">
    <source>
        <dbReference type="EMBL" id="MBB5888154.1"/>
    </source>
</evidence>
<feature type="binding site" evidence="7">
    <location>
        <position position="96"/>
    </location>
    <ligand>
        <name>S-adenosyl-L-methionine</name>
        <dbReference type="ChEBI" id="CHEBI:59789"/>
    </ligand>
</feature>
<dbReference type="Gene3D" id="3.40.50.150">
    <property type="entry name" value="Vaccinia Virus protein VP39"/>
    <property type="match status" value="1"/>
</dbReference>
<keyword evidence="3 7" id="KW-0698">rRNA processing</keyword>
<reference evidence="8 9" key="1">
    <citation type="submission" date="2020-08" db="EMBL/GenBank/DDBJ databases">
        <title>Genomic Encyclopedia of Type Strains, Phase IV (KMG-IV): sequencing the most valuable type-strain genomes for metagenomic binning, comparative biology and taxonomic classification.</title>
        <authorList>
            <person name="Goeker M."/>
        </authorList>
    </citation>
    <scope>NUCLEOTIDE SEQUENCE [LARGE SCALE GENOMIC DNA]</scope>
    <source>
        <strain evidence="8 9">DSM 14925</strain>
    </source>
</reference>
<evidence type="ECO:0000256" key="7">
    <source>
        <dbReference type="HAMAP-Rule" id="MF_01007"/>
    </source>
</evidence>
<dbReference type="Proteomes" id="UP000562464">
    <property type="component" value="Unassembled WGS sequence"/>
</dbReference>
<evidence type="ECO:0000256" key="3">
    <source>
        <dbReference type="ARBA" id="ARBA00022552"/>
    </source>
</evidence>
<evidence type="ECO:0000313" key="9">
    <source>
        <dbReference type="Proteomes" id="UP000562464"/>
    </source>
</evidence>
<evidence type="ECO:0000256" key="1">
    <source>
        <dbReference type="ARBA" id="ARBA00010396"/>
    </source>
</evidence>
<evidence type="ECO:0000256" key="2">
    <source>
        <dbReference type="ARBA" id="ARBA00022490"/>
    </source>
</evidence>
<evidence type="ECO:0000256" key="6">
    <source>
        <dbReference type="ARBA" id="ARBA00022691"/>
    </source>
</evidence>
<dbReference type="EMBL" id="JACHHV010000015">
    <property type="protein sequence ID" value="MBB5888154.1"/>
    <property type="molecule type" value="Genomic_DNA"/>
</dbReference>
<dbReference type="PIRSF" id="PIRSF004486">
    <property type="entry name" value="MraW"/>
    <property type="match status" value="1"/>
</dbReference>
<dbReference type="HAMAP" id="MF_01007">
    <property type="entry name" value="16SrRNA_methyltr_H"/>
    <property type="match status" value="1"/>
</dbReference>
<keyword evidence="2 7" id="KW-0963">Cytoplasm</keyword>
<dbReference type="Gene3D" id="1.10.150.170">
    <property type="entry name" value="Putative methyltransferase TM0872, insert domain"/>
    <property type="match status" value="1"/>
</dbReference>
<comment type="catalytic activity">
    <reaction evidence="7">
        <text>cytidine(1402) in 16S rRNA + S-adenosyl-L-methionine = N(4)-methylcytidine(1402) in 16S rRNA + S-adenosyl-L-homocysteine + H(+)</text>
        <dbReference type="Rhea" id="RHEA:42928"/>
        <dbReference type="Rhea" id="RHEA-COMP:10286"/>
        <dbReference type="Rhea" id="RHEA-COMP:10287"/>
        <dbReference type="ChEBI" id="CHEBI:15378"/>
        <dbReference type="ChEBI" id="CHEBI:57856"/>
        <dbReference type="ChEBI" id="CHEBI:59789"/>
        <dbReference type="ChEBI" id="CHEBI:74506"/>
        <dbReference type="ChEBI" id="CHEBI:82748"/>
        <dbReference type="EC" id="2.1.1.199"/>
    </reaction>
</comment>
<dbReference type="GO" id="GO:0005737">
    <property type="term" value="C:cytoplasm"/>
    <property type="evidence" value="ECO:0007669"/>
    <property type="project" value="UniProtKB-SubCell"/>
</dbReference>
<dbReference type="EC" id="2.1.1.199" evidence="7"/>
<dbReference type="InterPro" id="IPR029063">
    <property type="entry name" value="SAM-dependent_MTases_sf"/>
</dbReference>
<proteinExistence type="inferred from homology"/>
<dbReference type="SUPFAM" id="SSF53335">
    <property type="entry name" value="S-adenosyl-L-methionine-dependent methyltransferases"/>
    <property type="match status" value="1"/>
</dbReference>
<dbReference type="InterPro" id="IPR023397">
    <property type="entry name" value="SAM-dep_MeTrfase_MraW_recog"/>
</dbReference>
<comment type="subcellular location">
    <subcellularLocation>
        <location evidence="7">Cytoplasm</location>
    </subcellularLocation>
</comment>
<comment type="function">
    <text evidence="7">Specifically methylates the N4 position of cytidine in position 1402 (C1402) of 16S rRNA.</text>
</comment>
<name>A0A841C734_9LACT</name>
<feature type="binding site" evidence="7">
    <location>
        <position position="72"/>
    </location>
    <ligand>
        <name>S-adenosyl-L-methionine</name>
        <dbReference type="ChEBI" id="CHEBI:59789"/>
    </ligand>
</feature>
<comment type="similarity">
    <text evidence="1 7">Belongs to the methyltransferase superfamily. RsmH family.</text>
</comment>
<keyword evidence="5 7" id="KW-0808">Transferase</keyword>
<dbReference type="PANTHER" id="PTHR11265:SF0">
    <property type="entry name" value="12S RRNA N4-METHYLCYTIDINE METHYLTRANSFERASE"/>
    <property type="match status" value="1"/>
</dbReference>
<sequence length="298" mass="33249">MLEETVGALNVDVNPNGNYIDATLGGAGHSRLLLSRLGPEGHLYSFDQDKVAIDNAISKGLDNRWTLIHDNFANLAEHGLPSIDGILYDLGVSSPQFDVAERGFSYKLDSKLDMRMDQSTSLTAYEIVNTYPFNNLMRIFSRYGEEPFSKQIARKIERVREIKPIETTTELADLIKSALPQKALKKKGHPAKRVFQALRIEVNDELGSLEKSLNSAIGMLSPGGRIAVISFQSLEDRIVKRIFKENSEVNVPHGLPMIPDEMKAKLKVIVRKPILASESELEINNRAHSAKLRVAERT</sequence>
<dbReference type="Pfam" id="PF01795">
    <property type="entry name" value="Methyltransf_5"/>
    <property type="match status" value="1"/>
</dbReference>
<evidence type="ECO:0000256" key="5">
    <source>
        <dbReference type="ARBA" id="ARBA00022679"/>
    </source>
</evidence>
<feature type="binding site" evidence="7">
    <location>
        <begin position="27"/>
        <end position="29"/>
    </location>
    <ligand>
        <name>S-adenosyl-L-methionine</name>
        <dbReference type="ChEBI" id="CHEBI:59789"/>
    </ligand>
</feature>
<feature type="binding site" evidence="7">
    <location>
        <position position="47"/>
    </location>
    <ligand>
        <name>S-adenosyl-L-methionine</name>
        <dbReference type="ChEBI" id="CHEBI:59789"/>
    </ligand>
</feature>
<gene>
    <name evidence="7" type="primary">rsmH</name>
    <name evidence="8" type="ORF">HNQ37_001046</name>
</gene>
<dbReference type="InterPro" id="IPR002903">
    <property type="entry name" value="RsmH"/>
</dbReference>
<keyword evidence="9" id="KW-1185">Reference proteome</keyword>
<evidence type="ECO:0000256" key="4">
    <source>
        <dbReference type="ARBA" id="ARBA00022603"/>
    </source>
</evidence>
<keyword evidence="6 7" id="KW-0949">S-adenosyl-L-methionine</keyword>
<dbReference type="PANTHER" id="PTHR11265">
    <property type="entry name" value="S-ADENOSYL-METHYLTRANSFERASE MRAW"/>
    <property type="match status" value="1"/>
</dbReference>
<keyword evidence="4 7" id="KW-0489">Methyltransferase</keyword>